<dbReference type="InterPro" id="IPR005467">
    <property type="entry name" value="His_kinase_dom"/>
</dbReference>
<evidence type="ECO:0000259" key="16">
    <source>
        <dbReference type="PROSITE" id="PS50113"/>
    </source>
</evidence>
<keyword evidence="10" id="KW-1133">Transmembrane helix</keyword>
<evidence type="ECO:0000259" key="14">
    <source>
        <dbReference type="PROSITE" id="PS50109"/>
    </source>
</evidence>
<feature type="domain" description="PAC" evidence="16">
    <location>
        <begin position="283"/>
        <end position="336"/>
    </location>
</feature>
<keyword evidence="6" id="KW-0812">Transmembrane</keyword>
<dbReference type="InterPro" id="IPR050351">
    <property type="entry name" value="BphY/WalK/GraS-like"/>
</dbReference>
<protein>
    <recommendedName>
        <fullName evidence="3">histidine kinase</fullName>
        <ecNumber evidence="3">2.7.13.3</ecNumber>
    </recommendedName>
</protein>
<feature type="domain" description="PAS" evidence="15">
    <location>
        <begin position="210"/>
        <end position="280"/>
    </location>
</feature>
<dbReference type="PANTHER" id="PTHR42878">
    <property type="entry name" value="TWO-COMPONENT HISTIDINE KINASE"/>
    <property type="match status" value="1"/>
</dbReference>
<dbReference type="GO" id="GO:0030295">
    <property type="term" value="F:protein kinase activator activity"/>
    <property type="evidence" value="ECO:0007669"/>
    <property type="project" value="TreeGrafter"/>
</dbReference>
<evidence type="ECO:0000256" key="11">
    <source>
        <dbReference type="ARBA" id="ARBA00023012"/>
    </source>
</evidence>
<dbReference type="CDD" id="cd00130">
    <property type="entry name" value="PAS"/>
    <property type="match status" value="2"/>
</dbReference>
<dbReference type="OrthoDB" id="9813151at2"/>
<evidence type="ECO:0000256" key="1">
    <source>
        <dbReference type="ARBA" id="ARBA00000085"/>
    </source>
</evidence>
<feature type="domain" description="PAS" evidence="15">
    <location>
        <begin position="56"/>
        <end position="126"/>
    </location>
</feature>
<dbReference type="GO" id="GO:0000156">
    <property type="term" value="F:phosphorelay response regulator activity"/>
    <property type="evidence" value="ECO:0007669"/>
    <property type="project" value="TreeGrafter"/>
</dbReference>
<dbReference type="RefSeq" id="WP_144908748.1">
    <property type="nucleotide sequence ID" value="NZ_VLLI01000001.1"/>
</dbReference>
<evidence type="ECO:0000313" key="17">
    <source>
        <dbReference type="EMBL" id="TWJ04487.1"/>
    </source>
</evidence>
<dbReference type="GO" id="GO:0016020">
    <property type="term" value="C:membrane"/>
    <property type="evidence" value="ECO:0007669"/>
    <property type="project" value="UniProtKB-SubCell"/>
</dbReference>
<keyword evidence="5" id="KW-0808">Transferase</keyword>
<dbReference type="SUPFAM" id="SSF47384">
    <property type="entry name" value="Homodimeric domain of signal transducing histidine kinase"/>
    <property type="match status" value="1"/>
</dbReference>
<dbReference type="GO" id="GO:0007234">
    <property type="term" value="P:osmosensory signaling via phosphorelay pathway"/>
    <property type="evidence" value="ECO:0007669"/>
    <property type="project" value="TreeGrafter"/>
</dbReference>
<dbReference type="NCBIfam" id="TIGR00229">
    <property type="entry name" value="sensory_box"/>
    <property type="match status" value="2"/>
</dbReference>
<evidence type="ECO:0000256" key="4">
    <source>
        <dbReference type="ARBA" id="ARBA00022553"/>
    </source>
</evidence>
<dbReference type="Gene3D" id="3.30.450.20">
    <property type="entry name" value="PAS domain"/>
    <property type="match status" value="2"/>
</dbReference>
<feature type="coiled-coil region" evidence="13">
    <location>
        <begin position="168"/>
        <end position="202"/>
    </location>
</feature>
<dbReference type="CDD" id="cd00075">
    <property type="entry name" value="HATPase"/>
    <property type="match status" value="1"/>
</dbReference>
<dbReference type="Pfam" id="PF13426">
    <property type="entry name" value="PAS_9"/>
    <property type="match status" value="1"/>
</dbReference>
<accession>A0A562UGH7</accession>
<evidence type="ECO:0000256" key="10">
    <source>
        <dbReference type="ARBA" id="ARBA00022989"/>
    </source>
</evidence>
<dbReference type="InterPro" id="IPR003661">
    <property type="entry name" value="HisK_dim/P_dom"/>
</dbReference>
<feature type="coiled-coil region" evidence="13">
    <location>
        <begin position="1"/>
        <end position="28"/>
    </location>
</feature>
<keyword evidence="13" id="KW-0175">Coiled coil</keyword>
<proteinExistence type="predicted"/>
<dbReference type="SMART" id="SM00387">
    <property type="entry name" value="HATPase_c"/>
    <property type="match status" value="1"/>
</dbReference>
<evidence type="ECO:0000256" key="6">
    <source>
        <dbReference type="ARBA" id="ARBA00022692"/>
    </source>
</evidence>
<dbReference type="Proteomes" id="UP000317010">
    <property type="component" value="Unassembled WGS sequence"/>
</dbReference>
<organism evidence="17 18">
    <name type="scientific">Mucilaginibacter frigoritolerans</name>
    <dbReference type="NCBI Taxonomy" id="652788"/>
    <lineage>
        <taxon>Bacteria</taxon>
        <taxon>Pseudomonadati</taxon>
        <taxon>Bacteroidota</taxon>
        <taxon>Sphingobacteriia</taxon>
        <taxon>Sphingobacteriales</taxon>
        <taxon>Sphingobacteriaceae</taxon>
        <taxon>Mucilaginibacter</taxon>
    </lineage>
</organism>
<dbReference type="PROSITE" id="PS50109">
    <property type="entry name" value="HIS_KIN"/>
    <property type="match status" value="1"/>
</dbReference>
<dbReference type="InterPro" id="IPR000014">
    <property type="entry name" value="PAS"/>
</dbReference>
<evidence type="ECO:0000256" key="9">
    <source>
        <dbReference type="ARBA" id="ARBA00022840"/>
    </source>
</evidence>
<gene>
    <name evidence="17" type="ORF">JN11_00196</name>
</gene>
<keyword evidence="18" id="KW-1185">Reference proteome</keyword>
<comment type="subcellular location">
    <subcellularLocation>
        <location evidence="2">Membrane</location>
        <topology evidence="2">Multi-pass membrane protein</topology>
    </subcellularLocation>
</comment>
<keyword evidence="9" id="KW-0067">ATP-binding</keyword>
<dbReference type="EMBL" id="VLLI01000001">
    <property type="protein sequence ID" value="TWJ04487.1"/>
    <property type="molecule type" value="Genomic_DNA"/>
</dbReference>
<dbReference type="GO" id="GO:0005524">
    <property type="term" value="F:ATP binding"/>
    <property type="evidence" value="ECO:0007669"/>
    <property type="project" value="UniProtKB-KW"/>
</dbReference>
<dbReference type="InterPro" id="IPR004358">
    <property type="entry name" value="Sig_transdc_His_kin-like_C"/>
</dbReference>
<dbReference type="FunFam" id="1.10.287.130:FF:000001">
    <property type="entry name" value="Two-component sensor histidine kinase"/>
    <property type="match status" value="1"/>
</dbReference>
<evidence type="ECO:0000256" key="8">
    <source>
        <dbReference type="ARBA" id="ARBA00022777"/>
    </source>
</evidence>
<evidence type="ECO:0000256" key="13">
    <source>
        <dbReference type="SAM" id="Coils"/>
    </source>
</evidence>
<keyword evidence="12" id="KW-0472">Membrane</keyword>
<dbReference type="PROSITE" id="PS50113">
    <property type="entry name" value="PAC"/>
    <property type="match status" value="1"/>
</dbReference>
<dbReference type="FunFam" id="3.30.565.10:FF:000006">
    <property type="entry name" value="Sensor histidine kinase WalK"/>
    <property type="match status" value="1"/>
</dbReference>
<dbReference type="PRINTS" id="PR00344">
    <property type="entry name" value="BCTRLSENSOR"/>
</dbReference>
<dbReference type="SUPFAM" id="SSF55874">
    <property type="entry name" value="ATPase domain of HSP90 chaperone/DNA topoisomerase II/histidine kinase"/>
    <property type="match status" value="1"/>
</dbReference>
<evidence type="ECO:0000256" key="3">
    <source>
        <dbReference type="ARBA" id="ARBA00012438"/>
    </source>
</evidence>
<dbReference type="InterPro" id="IPR036890">
    <property type="entry name" value="HATPase_C_sf"/>
</dbReference>
<dbReference type="FunFam" id="3.30.450.20:FF:000099">
    <property type="entry name" value="Sensory box sensor histidine kinase"/>
    <property type="match status" value="1"/>
</dbReference>
<dbReference type="InterPro" id="IPR003594">
    <property type="entry name" value="HATPase_dom"/>
</dbReference>
<evidence type="ECO:0000259" key="15">
    <source>
        <dbReference type="PROSITE" id="PS50112"/>
    </source>
</evidence>
<dbReference type="SMART" id="SM00091">
    <property type="entry name" value="PAS"/>
    <property type="match status" value="2"/>
</dbReference>
<sequence length="555" mass="63524">MEQAKITYEQLLSENSELKLQLEEANDSIDAIRSGQVDALIVKNSDGSQVYTLKTADQTYRVFIQKMNEGAVTINREGLILYSNSRFANMVKMPLEKTIGLVFNDFIAPSSIETYDNLIANAWEEDCKEEIELLDADNQSIPCLLSCNTLELDEGVALSLILTDLTLLKETENQLRIKNLQLAAAHLQTEKLNNELEDIVKERTNELFVSREHFKYLANNIPQLTWTNLPNGQINYFNQQWYTYTGLSLEETQQFGWRNILHPDDISSTSEQFTAGLQSGVTFEIENRYKRQSDDSYRWHLNRAVPLRNENGEIAYWLGTATDIEDQKKEMEKRDEFIGIASHELKTPLTSLKGYLQLITSYKKESIPPVVVQYINKANKALSKLQLLINDLLDVSKIKAGKMEYEFINVNITLLIKTCIENAEHIYPENTFINEDGHNYVVNGNAERLEQVLMNLLNNAVKYSQENKTIIVKTSAQNGWVRVTVIDFGIGLSEDQKEKIFERFYRVEDKKYMTSGLGMGLYISAGIIQNHNGRIGVDGELKKGARFYFELPLIE</sequence>
<evidence type="ECO:0000256" key="12">
    <source>
        <dbReference type="ARBA" id="ARBA00023136"/>
    </source>
</evidence>
<dbReference type="Pfam" id="PF08447">
    <property type="entry name" value="PAS_3"/>
    <property type="match status" value="1"/>
</dbReference>
<evidence type="ECO:0000313" key="18">
    <source>
        <dbReference type="Proteomes" id="UP000317010"/>
    </source>
</evidence>
<evidence type="ECO:0000256" key="5">
    <source>
        <dbReference type="ARBA" id="ARBA00022679"/>
    </source>
</evidence>
<dbReference type="SMART" id="SM00388">
    <property type="entry name" value="HisKA"/>
    <property type="match status" value="1"/>
</dbReference>
<comment type="caution">
    <text evidence="17">The sequence shown here is derived from an EMBL/GenBank/DDBJ whole genome shotgun (WGS) entry which is preliminary data.</text>
</comment>
<keyword evidence="7" id="KW-0547">Nucleotide-binding</keyword>
<keyword evidence="8" id="KW-0418">Kinase</keyword>
<dbReference type="Gene3D" id="1.10.287.130">
    <property type="match status" value="1"/>
</dbReference>
<evidence type="ECO:0000256" key="7">
    <source>
        <dbReference type="ARBA" id="ARBA00022741"/>
    </source>
</evidence>
<reference evidence="17 18" key="1">
    <citation type="submission" date="2019-07" db="EMBL/GenBank/DDBJ databases">
        <title>Genomic Encyclopedia of Archaeal and Bacterial Type Strains, Phase II (KMG-II): from individual species to whole genera.</title>
        <authorList>
            <person name="Goeker M."/>
        </authorList>
    </citation>
    <scope>NUCLEOTIDE SEQUENCE [LARGE SCALE GENOMIC DNA]</scope>
    <source>
        <strain evidence="17 18">ATCC BAA-1854</strain>
    </source>
</reference>
<keyword evidence="4" id="KW-0597">Phosphoprotein</keyword>
<dbReference type="InterPro" id="IPR013655">
    <property type="entry name" value="PAS_fold_3"/>
</dbReference>
<dbReference type="Gene3D" id="3.30.565.10">
    <property type="entry name" value="Histidine kinase-like ATPase, C-terminal domain"/>
    <property type="match status" value="1"/>
</dbReference>
<dbReference type="InterPro" id="IPR001610">
    <property type="entry name" value="PAC"/>
</dbReference>
<feature type="domain" description="Histidine kinase" evidence="14">
    <location>
        <begin position="340"/>
        <end position="555"/>
    </location>
</feature>
<dbReference type="InterPro" id="IPR035965">
    <property type="entry name" value="PAS-like_dom_sf"/>
</dbReference>
<evidence type="ECO:0000256" key="2">
    <source>
        <dbReference type="ARBA" id="ARBA00004141"/>
    </source>
</evidence>
<dbReference type="SUPFAM" id="SSF55785">
    <property type="entry name" value="PYP-like sensor domain (PAS domain)"/>
    <property type="match status" value="2"/>
</dbReference>
<comment type="catalytic activity">
    <reaction evidence="1">
        <text>ATP + protein L-histidine = ADP + protein N-phospho-L-histidine.</text>
        <dbReference type="EC" id="2.7.13.3"/>
    </reaction>
</comment>
<dbReference type="InterPro" id="IPR036097">
    <property type="entry name" value="HisK_dim/P_sf"/>
</dbReference>
<dbReference type="CDD" id="cd00082">
    <property type="entry name" value="HisKA"/>
    <property type="match status" value="1"/>
</dbReference>
<dbReference type="AlphaFoldDB" id="A0A562UGH7"/>
<dbReference type="InterPro" id="IPR000700">
    <property type="entry name" value="PAS-assoc_C"/>
</dbReference>
<name>A0A562UGH7_9SPHI</name>
<dbReference type="EC" id="2.7.13.3" evidence="3"/>
<dbReference type="SMART" id="SM00086">
    <property type="entry name" value="PAC"/>
    <property type="match status" value="2"/>
</dbReference>
<keyword evidence="11" id="KW-0902">Two-component regulatory system</keyword>
<dbReference type="PROSITE" id="PS50112">
    <property type="entry name" value="PAS"/>
    <property type="match status" value="2"/>
</dbReference>
<dbReference type="Pfam" id="PF02518">
    <property type="entry name" value="HATPase_c"/>
    <property type="match status" value="1"/>
</dbReference>
<dbReference type="GO" id="GO:0000155">
    <property type="term" value="F:phosphorelay sensor kinase activity"/>
    <property type="evidence" value="ECO:0007669"/>
    <property type="project" value="InterPro"/>
</dbReference>
<dbReference type="Pfam" id="PF00512">
    <property type="entry name" value="HisKA"/>
    <property type="match status" value="1"/>
</dbReference>
<dbReference type="PANTHER" id="PTHR42878:SF7">
    <property type="entry name" value="SENSOR HISTIDINE KINASE GLRK"/>
    <property type="match status" value="1"/>
</dbReference>